<accession>A0A9D1FFB1</accession>
<protein>
    <submittedName>
        <fullName evidence="4">Thioredoxin domain-containing protein</fullName>
    </submittedName>
</protein>
<dbReference type="InterPro" id="IPR002109">
    <property type="entry name" value="Glutaredoxin"/>
</dbReference>
<dbReference type="EMBL" id="DVJI01000008">
    <property type="protein sequence ID" value="HIS70684.1"/>
    <property type="molecule type" value="Genomic_DNA"/>
</dbReference>
<dbReference type="InterPro" id="IPR036249">
    <property type="entry name" value="Thioredoxin-like_sf"/>
</dbReference>
<evidence type="ECO:0000313" key="4">
    <source>
        <dbReference type="EMBL" id="HIS70684.1"/>
    </source>
</evidence>
<feature type="domain" description="Glutaredoxin" evidence="3">
    <location>
        <begin position="24"/>
        <end position="92"/>
    </location>
</feature>
<evidence type="ECO:0000256" key="1">
    <source>
        <dbReference type="SAM" id="Phobius"/>
    </source>
</evidence>
<keyword evidence="1" id="KW-0472">Membrane</keyword>
<dbReference type="Gene3D" id="3.40.30.10">
    <property type="entry name" value="Glutaredoxin"/>
    <property type="match status" value="1"/>
</dbReference>
<comment type="caution">
    <text evidence="4">The sequence shown here is derived from an EMBL/GenBank/DDBJ whole genome shotgun (WGS) entry which is preliminary data.</text>
</comment>
<proteinExistence type="predicted"/>
<keyword evidence="1" id="KW-0812">Transmembrane</keyword>
<reference evidence="4" key="1">
    <citation type="submission" date="2020-10" db="EMBL/GenBank/DDBJ databases">
        <authorList>
            <person name="Gilroy R."/>
        </authorList>
    </citation>
    <scope>NUCLEOTIDE SEQUENCE</scope>
    <source>
        <strain evidence="4">ChiGjej3B3-5194</strain>
    </source>
</reference>
<gene>
    <name evidence="4" type="ORF">IAD02_01705</name>
</gene>
<dbReference type="Pfam" id="PF00462">
    <property type="entry name" value="Glutaredoxin"/>
    <property type="match status" value="1"/>
</dbReference>
<dbReference type="PROSITE" id="PS51354">
    <property type="entry name" value="GLUTAREDOXIN_2"/>
    <property type="match status" value="1"/>
</dbReference>
<organism evidence="4 5">
    <name type="scientific">Candidatus Enterousia intestinigallinarum</name>
    <dbReference type="NCBI Taxonomy" id="2840790"/>
    <lineage>
        <taxon>Bacteria</taxon>
        <taxon>Pseudomonadati</taxon>
        <taxon>Pseudomonadota</taxon>
        <taxon>Alphaproteobacteria</taxon>
        <taxon>Candidatus Enterousia</taxon>
    </lineage>
</organism>
<dbReference type="Proteomes" id="UP000886742">
    <property type="component" value="Unassembled WGS sequence"/>
</dbReference>
<sequence>MKKLSILSALFGFMAFGAANAADITLYYSPTCPHCHHAREFFVNKMVYEYPKLRIVQINVMDQGNLPAFQEALQKCEYDNGGVPVIVVGDKCFQGYADFMQQELRDAVEADLSDADKRDAAESRKEFEADEEAFRAKHADRQNAITEYNAAAAAAAEKMAAEKKSNSASSIWFYALLIVLVAALGFVLVRKDKKKK</sequence>
<name>A0A9D1FFB1_9PROT</name>
<feature type="transmembrane region" description="Helical" evidence="1">
    <location>
        <begin position="171"/>
        <end position="189"/>
    </location>
</feature>
<dbReference type="SUPFAM" id="SSF52833">
    <property type="entry name" value="Thioredoxin-like"/>
    <property type="match status" value="1"/>
</dbReference>
<evidence type="ECO:0000256" key="2">
    <source>
        <dbReference type="SAM" id="SignalP"/>
    </source>
</evidence>
<evidence type="ECO:0000313" key="5">
    <source>
        <dbReference type="Proteomes" id="UP000886742"/>
    </source>
</evidence>
<dbReference type="AlphaFoldDB" id="A0A9D1FFB1"/>
<keyword evidence="1" id="KW-1133">Transmembrane helix</keyword>
<reference evidence="4" key="2">
    <citation type="journal article" date="2021" name="PeerJ">
        <title>Extensive microbial diversity within the chicken gut microbiome revealed by metagenomics and culture.</title>
        <authorList>
            <person name="Gilroy R."/>
            <person name="Ravi A."/>
            <person name="Getino M."/>
            <person name="Pursley I."/>
            <person name="Horton D.L."/>
            <person name="Alikhan N.F."/>
            <person name="Baker D."/>
            <person name="Gharbi K."/>
            <person name="Hall N."/>
            <person name="Watson M."/>
            <person name="Adriaenssens E.M."/>
            <person name="Foster-Nyarko E."/>
            <person name="Jarju S."/>
            <person name="Secka A."/>
            <person name="Antonio M."/>
            <person name="Oren A."/>
            <person name="Chaudhuri R.R."/>
            <person name="La Ragione R."/>
            <person name="Hildebrand F."/>
            <person name="Pallen M.J."/>
        </authorList>
    </citation>
    <scope>NUCLEOTIDE SEQUENCE</scope>
    <source>
        <strain evidence="4">ChiGjej3B3-5194</strain>
    </source>
</reference>
<keyword evidence="2" id="KW-0732">Signal</keyword>
<feature type="signal peptide" evidence="2">
    <location>
        <begin position="1"/>
        <end position="21"/>
    </location>
</feature>
<feature type="chain" id="PRO_5039367883" evidence="2">
    <location>
        <begin position="22"/>
        <end position="196"/>
    </location>
</feature>
<evidence type="ECO:0000259" key="3">
    <source>
        <dbReference type="Pfam" id="PF00462"/>
    </source>
</evidence>